<accession>A0A2A2MH55</accession>
<protein>
    <submittedName>
        <fullName evidence="6">LysR family transcriptional regulator</fullName>
    </submittedName>
</protein>
<dbReference type="InterPro" id="IPR005119">
    <property type="entry name" value="LysR_subst-bd"/>
</dbReference>
<dbReference type="RefSeq" id="WP_039188826.1">
    <property type="nucleotide sequence ID" value="NZ_CAUFSP010000003.1"/>
</dbReference>
<dbReference type="InterPro" id="IPR000847">
    <property type="entry name" value="LysR_HTH_N"/>
</dbReference>
<evidence type="ECO:0000256" key="1">
    <source>
        <dbReference type="ARBA" id="ARBA00009437"/>
    </source>
</evidence>
<dbReference type="GO" id="GO:0003700">
    <property type="term" value="F:DNA-binding transcription factor activity"/>
    <property type="evidence" value="ECO:0007669"/>
    <property type="project" value="InterPro"/>
</dbReference>
<evidence type="ECO:0000259" key="5">
    <source>
        <dbReference type="PROSITE" id="PS50931"/>
    </source>
</evidence>
<evidence type="ECO:0000313" key="6">
    <source>
        <dbReference type="EMBL" id="PAV98437.1"/>
    </source>
</evidence>
<evidence type="ECO:0000256" key="3">
    <source>
        <dbReference type="ARBA" id="ARBA00023125"/>
    </source>
</evidence>
<name>A0A2A2MH55_9GAMM</name>
<comment type="similarity">
    <text evidence="1">Belongs to the LysR transcriptional regulatory family.</text>
</comment>
<keyword evidence="7" id="KW-1185">Reference proteome</keyword>
<dbReference type="Pfam" id="PF00126">
    <property type="entry name" value="HTH_1"/>
    <property type="match status" value="1"/>
</dbReference>
<evidence type="ECO:0000256" key="2">
    <source>
        <dbReference type="ARBA" id="ARBA00023015"/>
    </source>
</evidence>
<dbReference type="EMBL" id="NQMS01000001">
    <property type="protein sequence ID" value="PAV98437.1"/>
    <property type="molecule type" value="Genomic_DNA"/>
</dbReference>
<comment type="caution">
    <text evidence="6">The sequence shown here is derived from an EMBL/GenBank/DDBJ whole genome shotgun (WGS) entry which is preliminary data.</text>
</comment>
<dbReference type="PANTHER" id="PTHR30537:SF3">
    <property type="entry name" value="TRANSCRIPTIONAL REGULATORY PROTEIN"/>
    <property type="match status" value="1"/>
</dbReference>
<keyword evidence="3" id="KW-0238">DNA-binding</keyword>
<dbReference type="GO" id="GO:0006351">
    <property type="term" value="P:DNA-templated transcription"/>
    <property type="evidence" value="ECO:0007669"/>
    <property type="project" value="TreeGrafter"/>
</dbReference>
<dbReference type="PANTHER" id="PTHR30537">
    <property type="entry name" value="HTH-TYPE TRANSCRIPTIONAL REGULATOR"/>
    <property type="match status" value="1"/>
</dbReference>
<dbReference type="OrthoDB" id="570111at2"/>
<evidence type="ECO:0000256" key="4">
    <source>
        <dbReference type="ARBA" id="ARBA00023163"/>
    </source>
</evidence>
<dbReference type="Gene3D" id="1.10.10.10">
    <property type="entry name" value="Winged helix-like DNA-binding domain superfamily/Winged helix DNA-binding domain"/>
    <property type="match status" value="1"/>
</dbReference>
<keyword evidence="4" id="KW-0804">Transcription</keyword>
<dbReference type="SUPFAM" id="SSF53850">
    <property type="entry name" value="Periplasmic binding protein-like II"/>
    <property type="match status" value="1"/>
</dbReference>
<dbReference type="AlphaFoldDB" id="A0A2A2MH55"/>
<dbReference type="PRINTS" id="PR00039">
    <property type="entry name" value="HTHLYSR"/>
</dbReference>
<dbReference type="InterPro" id="IPR036390">
    <property type="entry name" value="WH_DNA-bd_sf"/>
</dbReference>
<organism evidence="6 7">
    <name type="scientific">Hafnia paralvei</name>
    <dbReference type="NCBI Taxonomy" id="546367"/>
    <lineage>
        <taxon>Bacteria</taxon>
        <taxon>Pseudomonadati</taxon>
        <taxon>Pseudomonadota</taxon>
        <taxon>Gammaproteobacteria</taxon>
        <taxon>Enterobacterales</taxon>
        <taxon>Hafniaceae</taxon>
        <taxon>Hafnia</taxon>
    </lineage>
</organism>
<dbReference type="InterPro" id="IPR036388">
    <property type="entry name" value="WH-like_DNA-bd_sf"/>
</dbReference>
<proteinExistence type="inferred from homology"/>
<dbReference type="Pfam" id="PF03466">
    <property type="entry name" value="LysR_substrate"/>
    <property type="match status" value="1"/>
</dbReference>
<dbReference type="Proteomes" id="UP000218796">
    <property type="component" value="Unassembled WGS sequence"/>
</dbReference>
<dbReference type="SUPFAM" id="SSF46785">
    <property type="entry name" value="Winged helix' DNA-binding domain"/>
    <property type="match status" value="1"/>
</dbReference>
<keyword evidence="2" id="KW-0805">Transcription regulation</keyword>
<gene>
    <name evidence="6" type="ORF">CJD50_02900</name>
</gene>
<sequence length="299" mass="32811">MKNINWDDLRYFLSVARTGSLTGSAAELQVSQSTVSRRIIALEQDLNTTLFARHATGYFLTDQGRDVLRKVSAVEDSITALHIGLADLDANTEGTIRLATPESLAVNMIIPALPEFISRYPKLRLEIISGVGVADLSRYEADLAIRLVRPQSGNLIMQRLGAMNSAIYASADYLHRHPAPSSDPTSGRAFIIWDRAYSHLPTASWLAKQGYDANPALITSSVAEQYAAAKSGIGLALLPSFLVAHDADMIEVIPNNQVFSEDLWLTTHADLRSSVRIRAISEFLKELIARYQPAFSDLA</sequence>
<dbReference type="Gene3D" id="3.40.190.290">
    <property type="match status" value="1"/>
</dbReference>
<dbReference type="InterPro" id="IPR058163">
    <property type="entry name" value="LysR-type_TF_proteobact-type"/>
</dbReference>
<evidence type="ECO:0000313" key="7">
    <source>
        <dbReference type="Proteomes" id="UP000218796"/>
    </source>
</evidence>
<reference evidence="6 7" key="1">
    <citation type="submission" date="2017-08" db="EMBL/GenBank/DDBJ databases">
        <title>Draft Genome Sequence of Hafnia alvei CITHA-6 Isolated from Raw Bovine Milk.</title>
        <authorList>
            <person name="Culligan E.P."/>
            <person name="Mcsweeney A."/>
            <person name="O'Doherty C."/>
            <person name="Gleeson E."/>
            <person name="O'Riordan D."/>
            <person name="Sleator R.D."/>
        </authorList>
    </citation>
    <scope>NUCLEOTIDE SEQUENCE [LARGE SCALE GENOMIC DNA]</scope>
    <source>
        <strain evidence="6 7">CITHA-6</strain>
    </source>
</reference>
<feature type="domain" description="HTH lysR-type" evidence="5">
    <location>
        <begin position="4"/>
        <end position="61"/>
    </location>
</feature>
<dbReference type="PROSITE" id="PS50931">
    <property type="entry name" value="HTH_LYSR"/>
    <property type="match status" value="1"/>
</dbReference>
<dbReference type="GO" id="GO:0043565">
    <property type="term" value="F:sequence-specific DNA binding"/>
    <property type="evidence" value="ECO:0007669"/>
    <property type="project" value="TreeGrafter"/>
</dbReference>